<gene>
    <name evidence="1" type="ordered locus">Aave_1754</name>
</gene>
<dbReference type="STRING" id="397945.Aave_1754"/>
<organism evidence="1 2">
    <name type="scientific">Paracidovorax citrulli (strain AAC00-1)</name>
    <name type="common">Acidovorax citrulli</name>
    <dbReference type="NCBI Taxonomy" id="397945"/>
    <lineage>
        <taxon>Bacteria</taxon>
        <taxon>Pseudomonadati</taxon>
        <taxon>Pseudomonadota</taxon>
        <taxon>Betaproteobacteria</taxon>
        <taxon>Burkholderiales</taxon>
        <taxon>Comamonadaceae</taxon>
        <taxon>Paracidovorax</taxon>
    </lineage>
</organism>
<dbReference type="Proteomes" id="UP000002596">
    <property type="component" value="Chromosome"/>
</dbReference>
<evidence type="ECO:0000313" key="2">
    <source>
        <dbReference type="Proteomes" id="UP000002596"/>
    </source>
</evidence>
<evidence type="ECO:0000313" key="1">
    <source>
        <dbReference type="EMBL" id="ABM32341.1"/>
    </source>
</evidence>
<name>A1TN03_PARC0</name>
<dbReference type="EMBL" id="CP000512">
    <property type="protein sequence ID" value="ABM32341.1"/>
    <property type="molecule type" value="Genomic_DNA"/>
</dbReference>
<sequence length="92" mass="9716">MTAAADATTAATAMTTLSGCSSQSFANQRAACRNGGLRIPKKTTDDEGSFSETFSSQCFSFQRCQKFMPASPACGDGRIVPNQNIKEEVSHG</sequence>
<accession>A1TN03</accession>
<reference evidence="1 2" key="1">
    <citation type="submission" date="2006-12" db="EMBL/GenBank/DDBJ databases">
        <title>Complete sequence of Acidovorax avenae subsp. citrulli AAC00-1.</title>
        <authorList>
            <consortium name="US DOE Joint Genome Institute"/>
            <person name="Copeland A."/>
            <person name="Lucas S."/>
            <person name="Lapidus A."/>
            <person name="Barry K."/>
            <person name="Detter J.C."/>
            <person name="Glavina del Rio T."/>
            <person name="Dalin E."/>
            <person name="Tice H."/>
            <person name="Pitluck S."/>
            <person name="Kiss H."/>
            <person name="Brettin T."/>
            <person name="Bruce D."/>
            <person name="Han C."/>
            <person name="Tapia R."/>
            <person name="Gilna P."/>
            <person name="Schmutz J."/>
            <person name="Larimer F."/>
            <person name="Land M."/>
            <person name="Hauser L."/>
            <person name="Kyrpides N."/>
            <person name="Kim E."/>
            <person name="Stahl D."/>
            <person name="Richardson P."/>
        </authorList>
    </citation>
    <scope>NUCLEOTIDE SEQUENCE [LARGE SCALE GENOMIC DNA]</scope>
    <source>
        <strain evidence="1 2">AAC00-1</strain>
    </source>
</reference>
<dbReference type="AlphaFoldDB" id="A1TN03"/>
<dbReference type="HOGENOM" id="CLU_2406549_0_0_4"/>
<proteinExistence type="predicted"/>
<protein>
    <submittedName>
        <fullName evidence="1">Uncharacterized protein</fullName>
    </submittedName>
</protein>
<dbReference type="KEGG" id="aav:Aave_1754"/>